<gene>
    <name evidence="2" type="ORF">SteCoe_14172</name>
</gene>
<protein>
    <submittedName>
        <fullName evidence="2">Uncharacterized protein</fullName>
    </submittedName>
</protein>
<feature type="compositionally biased region" description="Basic and acidic residues" evidence="1">
    <location>
        <begin position="127"/>
        <end position="137"/>
    </location>
</feature>
<sequence length="153" mass="17813">MSSELYQLYEYLAHKHQLLLPDSAFCTLDFLQSIESGNKKAIPLDKARDFYLPVVSFAPTTTEDLYRHCILQSLLKPYIPESKVPNREFLIKIMATFELETLLKMTKLILMIQYKCLEIPIKEPDKKEEIPGKKNVDSDIDENELDNILDNME</sequence>
<dbReference type="AlphaFoldDB" id="A0A1R2C6J9"/>
<evidence type="ECO:0000313" key="3">
    <source>
        <dbReference type="Proteomes" id="UP000187209"/>
    </source>
</evidence>
<name>A0A1R2C6J9_9CILI</name>
<organism evidence="2 3">
    <name type="scientific">Stentor coeruleus</name>
    <dbReference type="NCBI Taxonomy" id="5963"/>
    <lineage>
        <taxon>Eukaryota</taxon>
        <taxon>Sar</taxon>
        <taxon>Alveolata</taxon>
        <taxon>Ciliophora</taxon>
        <taxon>Postciliodesmatophora</taxon>
        <taxon>Heterotrichea</taxon>
        <taxon>Heterotrichida</taxon>
        <taxon>Stentoridae</taxon>
        <taxon>Stentor</taxon>
    </lineage>
</organism>
<feature type="region of interest" description="Disordered" evidence="1">
    <location>
        <begin position="127"/>
        <end position="153"/>
    </location>
</feature>
<evidence type="ECO:0000256" key="1">
    <source>
        <dbReference type="SAM" id="MobiDB-lite"/>
    </source>
</evidence>
<keyword evidence="3" id="KW-1185">Reference proteome</keyword>
<accession>A0A1R2C6J9</accession>
<feature type="compositionally biased region" description="Acidic residues" evidence="1">
    <location>
        <begin position="138"/>
        <end position="153"/>
    </location>
</feature>
<proteinExistence type="predicted"/>
<dbReference type="Proteomes" id="UP000187209">
    <property type="component" value="Unassembled WGS sequence"/>
</dbReference>
<evidence type="ECO:0000313" key="2">
    <source>
        <dbReference type="EMBL" id="OMJ84653.1"/>
    </source>
</evidence>
<comment type="caution">
    <text evidence="2">The sequence shown here is derived from an EMBL/GenBank/DDBJ whole genome shotgun (WGS) entry which is preliminary data.</text>
</comment>
<reference evidence="2 3" key="1">
    <citation type="submission" date="2016-11" db="EMBL/GenBank/DDBJ databases">
        <title>The macronuclear genome of Stentor coeruleus: a giant cell with tiny introns.</title>
        <authorList>
            <person name="Slabodnick M."/>
            <person name="Ruby J.G."/>
            <person name="Reiff S.B."/>
            <person name="Swart E.C."/>
            <person name="Gosai S."/>
            <person name="Prabakaran S."/>
            <person name="Witkowska E."/>
            <person name="Larue G.E."/>
            <person name="Fisher S."/>
            <person name="Freeman R.M."/>
            <person name="Gunawardena J."/>
            <person name="Chu W."/>
            <person name="Stover N.A."/>
            <person name="Gregory B.D."/>
            <person name="Nowacki M."/>
            <person name="Derisi J."/>
            <person name="Roy S.W."/>
            <person name="Marshall W.F."/>
            <person name="Sood P."/>
        </authorList>
    </citation>
    <scope>NUCLEOTIDE SEQUENCE [LARGE SCALE GENOMIC DNA]</scope>
    <source>
        <strain evidence="2">WM001</strain>
    </source>
</reference>
<dbReference type="EMBL" id="MPUH01000262">
    <property type="protein sequence ID" value="OMJ84653.1"/>
    <property type="molecule type" value="Genomic_DNA"/>
</dbReference>